<organism evidence="1">
    <name type="scientific">Brassica cretica</name>
    <name type="common">Mustard</name>
    <dbReference type="NCBI Taxonomy" id="69181"/>
    <lineage>
        <taxon>Eukaryota</taxon>
        <taxon>Viridiplantae</taxon>
        <taxon>Streptophyta</taxon>
        <taxon>Embryophyta</taxon>
        <taxon>Tracheophyta</taxon>
        <taxon>Spermatophyta</taxon>
        <taxon>Magnoliopsida</taxon>
        <taxon>eudicotyledons</taxon>
        <taxon>Gunneridae</taxon>
        <taxon>Pentapetalae</taxon>
        <taxon>rosids</taxon>
        <taxon>malvids</taxon>
        <taxon>Brassicales</taxon>
        <taxon>Brassicaceae</taxon>
        <taxon>Brassiceae</taxon>
        <taxon>Brassica</taxon>
    </lineage>
</organism>
<proteinExistence type="predicted"/>
<reference evidence="1" key="1">
    <citation type="submission" date="2019-12" db="EMBL/GenBank/DDBJ databases">
        <title>Genome sequencing and annotation of Brassica cretica.</title>
        <authorList>
            <person name="Studholme D.J."/>
            <person name="Sarris P.F."/>
        </authorList>
    </citation>
    <scope>NUCLEOTIDE SEQUENCE</scope>
    <source>
        <strain evidence="1">PFS-102/07</strain>
        <tissue evidence="1">Leaf</tissue>
    </source>
</reference>
<comment type="caution">
    <text evidence="1">The sequence shown here is derived from an EMBL/GenBank/DDBJ whole genome shotgun (WGS) entry which is preliminary data.</text>
</comment>
<gene>
    <name evidence="1" type="ORF">F2Q70_00035926</name>
</gene>
<dbReference type="AlphaFoldDB" id="A0A3N6RS93"/>
<accession>A0A3N6RS93</accession>
<name>A0A3N6RS93_BRACR</name>
<evidence type="ECO:0000313" key="1">
    <source>
        <dbReference type="EMBL" id="KAF2587187.1"/>
    </source>
</evidence>
<dbReference type="EMBL" id="QGKY02000246">
    <property type="protein sequence ID" value="KAF2587187.1"/>
    <property type="molecule type" value="Genomic_DNA"/>
</dbReference>
<protein>
    <submittedName>
        <fullName evidence="1">Uncharacterized protein</fullName>
    </submittedName>
</protein>
<sequence length="90" mass="10206">MVATLILVRDERGDLHDQEGHLRNAAASGEAGEAARRRFRSRKFDEFRRIALVLIDAGIRTSINELQSKLIDRLSRASIDDTYGVNRILQ</sequence>